<name>A0A1M7T198_9BRAD</name>
<dbReference type="Pfam" id="PF07730">
    <property type="entry name" value="HisKA_3"/>
    <property type="match status" value="1"/>
</dbReference>
<dbReference type="Gene3D" id="1.20.5.1930">
    <property type="match status" value="1"/>
</dbReference>
<dbReference type="InterPro" id="IPR036890">
    <property type="entry name" value="HATPase_C_sf"/>
</dbReference>
<feature type="coiled-coil region" evidence="6">
    <location>
        <begin position="206"/>
        <end position="240"/>
    </location>
</feature>
<keyword evidence="2" id="KW-0597">Phosphoprotein</keyword>
<dbReference type="GO" id="GO:0000155">
    <property type="term" value="F:phosphorelay sensor kinase activity"/>
    <property type="evidence" value="ECO:0007669"/>
    <property type="project" value="InterPro"/>
</dbReference>
<gene>
    <name evidence="9" type="ORF">SAMN05444170_0591</name>
</gene>
<organism evidence="9 10">
    <name type="scientific">Bradyrhizobium erythrophlei</name>
    <dbReference type="NCBI Taxonomy" id="1437360"/>
    <lineage>
        <taxon>Bacteria</taxon>
        <taxon>Pseudomonadati</taxon>
        <taxon>Pseudomonadota</taxon>
        <taxon>Alphaproteobacteria</taxon>
        <taxon>Hyphomicrobiales</taxon>
        <taxon>Nitrobacteraceae</taxon>
        <taxon>Bradyrhizobium</taxon>
    </lineage>
</organism>
<dbReference type="PANTHER" id="PTHR24421:SF58">
    <property type="entry name" value="SIGNAL TRANSDUCTION HISTIDINE-PROTEIN KINASE_PHOSPHATASE UHPB"/>
    <property type="match status" value="1"/>
</dbReference>
<evidence type="ECO:0000256" key="3">
    <source>
        <dbReference type="ARBA" id="ARBA00022679"/>
    </source>
</evidence>
<keyword evidence="3" id="KW-0808">Transferase</keyword>
<dbReference type="InterPro" id="IPR003594">
    <property type="entry name" value="HATPase_dom"/>
</dbReference>
<comment type="subcellular location">
    <subcellularLocation>
        <location evidence="1">Membrane</location>
    </subcellularLocation>
</comment>
<dbReference type="SUPFAM" id="SSF55874">
    <property type="entry name" value="ATPase domain of HSP90 chaperone/DNA topoisomerase II/histidine kinase"/>
    <property type="match status" value="1"/>
</dbReference>
<evidence type="ECO:0000313" key="10">
    <source>
        <dbReference type="Proteomes" id="UP000184096"/>
    </source>
</evidence>
<keyword evidence="6" id="KW-0175">Coiled coil</keyword>
<dbReference type="RefSeq" id="WP_072825774.1">
    <property type="nucleotide sequence ID" value="NZ_LT670849.1"/>
</dbReference>
<dbReference type="InterPro" id="IPR011712">
    <property type="entry name" value="Sig_transdc_His_kin_sub3_dim/P"/>
</dbReference>
<keyword evidence="4 9" id="KW-0418">Kinase</keyword>
<dbReference type="GO" id="GO:0046983">
    <property type="term" value="F:protein dimerization activity"/>
    <property type="evidence" value="ECO:0007669"/>
    <property type="project" value="InterPro"/>
</dbReference>
<dbReference type="Proteomes" id="UP000184096">
    <property type="component" value="Chromosome I"/>
</dbReference>
<dbReference type="InterPro" id="IPR003660">
    <property type="entry name" value="HAMP_dom"/>
</dbReference>
<protein>
    <submittedName>
        <fullName evidence="9">Histidine kinase-, DNA gyrase B-, and HSP90-like ATPase</fullName>
    </submittedName>
</protein>
<dbReference type="Gene3D" id="6.10.340.10">
    <property type="match status" value="1"/>
</dbReference>
<dbReference type="CDD" id="cd16917">
    <property type="entry name" value="HATPase_UhpB-NarQ-NarX-like"/>
    <property type="match status" value="1"/>
</dbReference>
<keyword evidence="5" id="KW-0902">Two-component regulatory system</keyword>
<dbReference type="EMBL" id="LT670849">
    <property type="protein sequence ID" value="SHN64540.1"/>
    <property type="molecule type" value="Genomic_DNA"/>
</dbReference>
<accession>A0A1M7T198</accession>
<evidence type="ECO:0000256" key="7">
    <source>
        <dbReference type="SAM" id="Phobius"/>
    </source>
</evidence>
<dbReference type="CDD" id="cd06225">
    <property type="entry name" value="HAMP"/>
    <property type="match status" value="1"/>
</dbReference>
<evidence type="ECO:0000259" key="8">
    <source>
        <dbReference type="PROSITE" id="PS50885"/>
    </source>
</evidence>
<dbReference type="Gene3D" id="3.30.565.10">
    <property type="entry name" value="Histidine kinase-like ATPase, C-terminal domain"/>
    <property type="match status" value="1"/>
</dbReference>
<reference evidence="10" key="1">
    <citation type="submission" date="2016-11" db="EMBL/GenBank/DDBJ databases">
        <authorList>
            <person name="Varghese N."/>
            <person name="Submissions S."/>
        </authorList>
    </citation>
    <scope>NUCLEOTIDE SEQUENCE [LARGE SCALE GENOMIC DNA]</scope>
    <source>
        <strain evidence="10">GAS401</strain>
    </source>
</reference>
<keyword evidence="7" id="KW-0472">Membrane</keyword>
<dbReference type="Pfam" id="PF00672">
    <property type="entry name" value="HAMP"/>
    <property type="match status" value="1"/>
</dbReference>
<dbReference type="PROSITE" id="PS50885">
    <property type="entry name" value="HAMP"/>
    <property type="match status" value="1"/>
</dbReference>
<evidence type="ECO:0000313" key="9">
    <source>
        <dbReference type="EMBL" id="SHN64540.1"/>
    </source>
</evidence>
<evidence type="ECO:0000256" key="4">
    <source>
        <dbReference type="ARBA" id="ARBA00022777"/>
    </source>
</evidence>
<keyword evidence="10" id="KW-1185">Reference proteome</keyword>
<dbReference type="InterPro" id="IPR050482">
    <property type="entry name" value="Sensor_HK_TwoCompSys"/>
</dbReference>
<dbReference type="Pfam" id="PF02518">
    <property type="entry name" value="HATPase_c"/>
    <property type="match status" value="1"/>
</dbReference>
<feature type="domain" description="HAMP" evidence="8">
    <location>
        <begin position="173"/>
        <end position="225"/>
    </location>
</feature>
<dbReference type="AlphaFoldDB" id="A0A1M7T198"/>
<dbReference type="GO" id="GO:0016020">
    <property type="term" value="C:membrane"/>
    <property type="evidence" value="ECO:0007669"/>
    <property type="project" value="UniProtKB-SubCell"/>
</dbReference>
<keyword evidence="7" id="KW-0812">Transmembrane</keyword>
<evidence type="ECO:0000256" key="1">
    <source>
        <dbReference type="ARBA" id="ARBA00004370"/>
    </source>
</evidence>
<keyword evidence="7" id="KW-1133">Transmembrane helix</keyword>
<dbReference type="PANTHER" id="PTHR24421">
    <property type="entry name" value="NITRATE/NITRITE SENSOR PROTEIN NARX-RELATED"/>
    <property type="match status" value="1"/>
</dbReference>
<evidence type="ECO:0000256" key="6">
    <source>
        <dbReference type="SAM" id="Coils"/>
    </source>
</evidence>
<evidence type="ECO:0000256" key="2">
    <source>
        <dbReference type="ARBA" id="ARBA00022553"/>
    </source>
</evidence>
<proteinExistence type="predicted"/>
<dbReference type="SMART" id="SM00387">
    <property type="entry name" value="HATPase_c"/>
    <property type="match status" value="1"/>
</dbReference>
<feature type="transmembrane region" description="Helical" evidence="7">
    <location>
        <begin position="147"/>
        <end position="170"/>
    </location>
</feature>
<sequence>MWKRLPLRFRLFLPTIGLLAATLLFGIFALEIFSPDQFENESEDAAGLVRTVTKGLNEALAVAENPEPTLEAFAAGIGSGDAIRYRKADVSVSRPKIRLSTDGVPGWFVSLLRIPNLSTAHPIVVGEKHVGDILFVPDLTPDLNEKWLGFLAIVLSGSALLVLAAVSAYLTTTLALRPLEQLGAGLARMQQGDYDSTIPLLGPPEIRKSCEEANQLARKLKRLAQDNRSMLRKLVSLQDDEREEIAKELHDELGPLLFAIRANAIALSGYSTDPDPEAPSNQLLEAAGAVQQASRRILEGLSPLYLEELGLEKSIETLLQNAHAALPSVATSAEVDPRLDSLDHLMSQTIYRVIQEAITNVIKHAQATTLSVVAAMRDSAVTIEVSDDGIGFSDNVLLGRGLTGMSDRSRALDGKLDLLREDGRTVVRCWLPLAGARAD</sequence>
<evidence type="ECO:0000256" key="5">
    <source>
        <dbReference type="ARBA" id="ARBA00023012"/>
    </source>
</evidence>